<dbReference type="Proteomes" id="UP000462014">
    <property type="component" value="Unassembled WGS sequence"/>
</dbReference>
<feature type="chain" id="PRO_5029559513" evidence="1">
    <location>
        <begin position="20"/>
        <end position="336"/>
    </location>
</feature>
<dbReference type="RefSeq" id="WP_157566726.1">
    <property type="nucleotide sequence ID" value="NZ_WPIK01000008.1"/>
</dbReference>
<dbReference type="EMBL" id="WPIK01000008">
    <property type="protein sequence ID" value="MVN21940.1"/>
    <property type="molecule type" value="Genomic_DNA"/>
</dbReference>
<dbReference type="NCBIfam" id="TIGR03519">
    <property type="entry name" value="T9SS_PorP_fam"/>
    <property type="match status" value="1"/>
</dbReference>
<accession>A0A7K1SY43</accession>
<dbReference type="Pfam" id="PF11751">
    <property type="entry name" value="PorP_SprF"/>
    <property type="match status" value="1"/>
</dbReference>
<dbReference type="InterPro" id="IPR019861">
    <property type="entry name" value="PorP/SprF_Bacteroidetes"/>
</dbReference>
<proteinExistence type="predicted"/>
<name>A0A7K1SY43_9SPHI</name>
<reference evidence="2 3" key="1">
    <citation type="submission" date="2019-12" db="EMBL/GenBank/DDBJ databases">
        <title>Mucilaginibacter sp. HMF7410 genome sequencing and assembly.</title>
        <authorList>
            <person name="Kang H."/>
            <person name="Cha I."/>
            <person name="Kim H."/>
            <person name="Joh K."/>
        </authorList>
    </citation>
    <scope>NUCLEOTIDE SEQUENCE [LARGE SCALE GENOMIC DNA]</scope>
    <source>
        <strain evidence="2 3">HMF7410</strain>
    </source>
</reference>
<evidence type="ECO:0000313" key="3">
    <source>
        <dbReference type="Proteomes" id="UP000462014"/>
    </source>
</evidence>
<comment type="caution">
    <text evidence="2">The sequence shown here is derived from an EMBL/GenBank/DDBJ whole genome shotgun (WGS) entry which is preliminary data.</text>
</comment>
<keyword evidence="3" id="KW-1185">Reference proteome</keyword>
<evidence type="ECO:0000256" key="1">
    <source>
        <dbReference type="SAM" id="SignalP"/>
    </source>
</evidence>
<gene>
    <name evidence="2" type="ORF">GO621_10375</name>
</gene>
<evidence type="ECO:0000313" key="2">
    <source>
        <dbReference type="EMBL" id="MVN21940.1"/>
    </source>
</evidence>
<keyword evidence="1" id="KW-0732">Signal</keyword>
<organism evidence="2 3">
    <name type="scientific">Mucilaginibacter arboris</name>
    <dbReference type="NCBI Taxonomy" id="2682090"/>
    <lineage>
        <taxon>Bacteria</taxon>
        <taxon>Pseudomonadati</taxon>
        <taxon>Bacteroidota</taxon>
        <taxon>Sphingobacteriia</taxon>
        <taxon>Sphingobacteriales</taxon>
        <taxon>Sphingobacteriaceae</taxon>
        <taxon>Mucilaginibacter</taxon>
    </lineage>
</organism>
<protein>
    <submittedName>
        <fullName evidence="2">Type IX secretion system membrane protein PorP/SprF</fullName>
    </submittedName>
</protein>
<feature type="signal peptide" evidence="1">
    <location>
        <begin position="1"/>
        <end position="19"/>
    </location>
</feature>
<sequence length="336" mass="37185">MRKYIFTFLVLLGIIGAHAQQRPQYTQYIFNNYLINPAITGIENYTDIKAGYRNQWTGLDGAPVTMYFTLQTPLGSKFIQGDAMSQPGNGEDPMSRSYVQDYRAAAPHHGIGFTVVSDKAGPITQSNYDITYAYHLGITSNLNVAVGVAAGLASINLNTSQITLENALDPAIANGNTNQLKPDLGLGVWAYSSRYFVGISAQQVLPQTLYFSSNAVYNQSKTVPHYFVTAGYKFFIADDISLLPSVMFKYVNPVPTTFDINLKMAFSDRFWIGGSYRRNDAIAAMAGINVSSFLNFGYAYDFTTSNLNTVSNGTHEIILGIMLDNAYKVICPRRFW</sequence>
<dbReference type="AlphaFoldDB" id="A0A7K1SY43"/>